<feature type="domain" description="Histidine kinase" evidence="7">
    <location>
        <begin position="311"/>
        <end position="525"/>
    </location>
</feature>
<organism evidence="9 10">
    <name type="scientific">Pedosphaera parvula (strain Ellin514)</name>
    <dbReference type="NCBI Taxonomy" id="320771"/>
    <lineage>
        <taxon>Bacteria</taxon>
        <taxon>Pseudomonadati</taxon>
        <taxon>Verrucomicrobiota</taxon>
        <taxon>Pedosphaerae</taxon>
        <taxon>Pedosphaerales</taxon>
        <taxon>Pedosphaeraceae</taxon>
        <taxon>Pedosphaera</taxon>
    </lineage>
</organism>
<dbReference type="GO" id="GO:0000156">
    <property type="term" value="F:phosphorelay response regulator activity"/>
    <property type="evidence" value="ECO:0007669"/>
    <property type="project" value="TreeGrafter"/>
</dbReference>
<dbReference type="SMART" id="SM00065">
    <property type="entry name" value="GAF"/>
    <property type="match status" value="1"/>
</dbReference>
<dbReference type="Gene3D" id="1.10.287.130">
    <property type="match status" value="1"/>
</dbReference>
<dbReference type="InterPro" id="IPR005467">
    <property type="entry name" value="His_kinase_dom"/>
</dbReference>
<evidence type="ECO:0000256" key="3">
    <source>
        <dbReference type="ARBA" id="ARBA00022553"/>
    </source>
</evidence>
<dbReference type="Gene3D" id="3.30.450.40">
    <property type="match status" value="1"/>
</dbReference>
<dbReference type="Gene3D" id="3.30.565.10">
    <property type="entry name" value="Histidine kinase-like ATPase, C-terminal domain"/>
    <property type="match status" value="1"/>
</dbReference>
<dbReference type="OrthoDB" id="9766459at2"/>
<dbReference type="FunFam" id="3.30.565.10:FF:000006">
    <property type="entry name" value="Sensor histidine kinase WalK"/>
    <property type="match status" value="1"/>
</dbReference>
<dbReference type="InterPro" id="IPR029016">
    <property type="entry name" value="GAF-like_dom_sf"/>
</dbReference>
<dbReference type="InterPro" id="IPR036890">
    <property type="entry name" value="HATPase_C_sf"/>
</dbReference>
<dbReference type="Proteomes" id="UP000003688">
    <property type="component" value="Unassembled WGS sequence"/>
</dbReference>
<evidence type="ECO:0000256" key="5">
    <source>
        <dbReference type="ARBA" id="ARBA00022777"/>
    </source>
</evidence>
<dbReference type="EMBL" id="ABOX02000034">
    <property type="protein sequence ID" value="EEF59004.1"/>
    <property type="molecule type" value="Genomic_DNA"/>
</dbReference>
<protein>
    <recommendedName>
        <fullName evidence="2">histidine kinase</fullName>
        <ecNumber evidence="2">2.7.13.3</ecNumber>
    </recommendedName>
</protein>
<evidence type="ECO:0000256" key="6">
    <source>
        <dbReference type="PROSITE-ProRule" id="PRU00169"/>
    </source>
</evidence>
<dbReference type="SUPFAM" id="SSF47384">
    <property type="entry name" value="Homodimeric domain of signal transducing histidine kinase"/>
    <property type="match status" value="1"/>
</dbReference>
<dbReference type="InterPro" id="IPR003594">
    <property type="entry name" value="HATPase_dom"/>
</dbReference>
<dbReference type="Pfam" id="PF13185">
    <property type="entry name" value="GAF_2"/>
    <property type="match status" value="1"/>
</dbReference>
<keyword evidence="3 6" id="KW-0597">Phosphoprotein</keyword>
<dbReference type="PANTHER" id="PTHR42878:SF15">
    <property type="entry name" value="BACTERIOPHYTOCHROME"/>
    <property type="match status" value="1"/>
</dbReference>
<keyword evidence="4" id="KW-0808">Transferase</keyword>
<evidence type="ECO:0000256" key="1">
    <source>
        <dbReference type="ARBA" id="ARBA00000085"/>
    </source>
</evidence>
<dbReference type="GO" id="GO:0007234">
    <property type="term" value="P:osmosensory signaling via phosphorelay pathway"/>
    <property type="evidence" value="ECO:0007669"/>
    <property type="project" value="TreeGrafter"/>
</dbReference>
<feature type="modified residue" description="4-aspartylphosphate" evidence="6">
    <location>
        <position position="55"/>
    </location>
</feature>
<keyword evidence="5 9" id="KW-0418">Kinase</keyword>
<feature type="domain" description="Response regulatory" evidence="8">
    <location>
        <begin position="4"/>
        <end position="120"/>
    </location>
</feature>
<dbReference type="AlphaFoldDB" id="B9XMG2"/>
<dbReference type="PROSITE" id="PS50109">
    <property type="entry name" value="HIS_KIN"/>
    <property type="match status" value="1"/>
</dbReference>
<accession>B9XMG2</accession>
<proteinExistence type="predicted"/>
<dbReference type="Gene3D" id="3.40.50.2300">
    <property type="match status" value="1"/>
</dbReference>
<dbReference type="SUPFAM" id="SSF55781">
    <property type="entry name" value="GAF domain-like"/>
    <property type="match status" value="1"/>
</dbReference>
<evidence type="ECO:0000259" key="8">
    <source>
        <dbReference type="PROSITE" id="PS50110"/>
    </source>
</evidence>
<dbReference type="InterPro" id="IPR001789">
    <property type="entry name" value="Sig_transdc_resp-reg_receiver"/>
</dbReference>
<evidence type="ECO:0000256" key="4">
    <source>
        <dbReference type="ARBA" id="ARBA00022679"/>
    </source>
</evidence>
<dbReference type="PROSITE" id="PS50110">
    <property type="entry name" value="RESPONSE_REGULATORY"/>
    <property type="match status" value="1"/>
</dbReference>
<dbReference type="CDD" id="cd00156">
    <property type="entry name" value="REC"/>
    <property type="match status" value="1"/>
</dbReference>
<dbReference type="EC" id="2.7.13.3" evidence="2"/>
<reference evidence="9 10" key="1">
    <citation type="journal article" date="2011" name="J. Bacteriol.">
        <title>Genome sequence of 'Pedosphaera parvula' Ellin514, an aerobic Verrucomicrobial isolate from pasture soil.</title>
        <authorList>
            <person name="Kant R."/>
            <person name="van Passel M.W."/>
            <person name="Sangwan P."/>
            <person name="Palva A."/>
            <person name="Lucas S."/>
            <person name="Copeland A."/>
            <person name="Lapidus A."/>
            <person name="Glavina Del Rio T."/>
            <person name="Dalin E."/>
            <person name="Tice H."/>
            <person name="Bruce D."/>
            <person name="Goodwin L."/>
            <person name="Pitluck S."/>
            <person name="Chertkov O."/>
            <person name="Larimer F.W."/>
            <person name="Land M.L."/>
            <person name="Hauser L."/>
            <person name="Brettin T.S."/>
            <person name="Detter J.C."/>
            <person name="Han S."/>
            <person name="de Vos W.M."/>
            <person name="Janssen P.H."/>
            <person name="Smidt H."/>
        </authorList>
    </citation>
    <scope>NUCLEOTIDE SEQUENCE [LARGE SCALE GENOMIC DNA]</scope>
    <source>
        <strain evidence="9 10">Ellin514</strain>
    </source>
</reference>
<evidence type="ECO:0000256" key="2">
    <source>
        <dbReference type="ARBA" id="ARBA00012438"/>
    </source>
</evidence>
<dbReference type="GO" id="GO:0000155">
    <property type="term" value="F:phosphorelay sensor kinase activity"/>
    <property type="evidence" value="ECO:0007669"/>
    <property type="project" value="InterPro"/>
</dbReference>
<dbReference type="InterPro" id="IPR003661">
    <property type="entry name" value="HisK_dim/P_dom"/>
</dbReference>
<sequence length="531" mass="58773">MLLRILHLEDHPDDAFFVEQALSDLGIPASINQVHGHAAFATALESEPYDLILADHAMPGFTGLQALEMARKKLPETPIICLSGNSDRKQIQASFAAGASDCVHKDNLRQLAVIIERYYQNRQLTRRNRAMKCLVSAVQELSLARDLPTVMAIVRHAARELTGADGATFVLREGECCHYADEDAISPLWKGQRFPLSSCISGWVMLNREPAVIEDIYKDPRIPADAYRPTFVKSLAMVPIRPDCPLGAIGNYWAQGHLPTTEEVELLQTLANTTAVAMENIQIHDELEQRVKSRTAQLEAANHELEAFSYAVSHDLGAPLRSIQGFSGLLLQKSTAKLDKDENLWVQKIRNAGDCMGQLIDDLLRLSQVVRAELKLEQVDLSQLARDIVAGFSSFPARQVDVNITCDLIVDGDRGLLKAALENLLSNAWKYTSKTAQPCIEVGSTEQQGQPCVYYVRDNGAGFNMVNAKKLFQPFNRLHSDREFAGNGIGLATVQRIIQRHGGQIWAEAAVDKGATFYFTLGNKGEKLQTE</sequence>
<dbReference type="Pfam" id="PF00512">
    <property type="entry name" value="HisKA"/>
    <property type="match status" value="1"/>
</dbReference>
<dbReference type="PANTHER" id="PTHR42878">
    <property type="entry name" value="TWO-COMPONENT HISTIDINE KINASE"/>
    <property type="match status" value="1"/>
</dbReference>
<evidence type="ECO:0000313" key="10">
    <source>
        <dbReference type="Proteomes" id="UP000003688"/>
    </source>
</evidence>
<keyword evidence="10" id="KW-1185">Reference proteome</keyword>
<dbReference type="InterPro" id="IPR050351">
    <property type="entry name" value="BphY/WalK/GraS-like"/>
</dbReference>
<dbReference type="InterPro" id="IPR011006">
    <property type="entry name" value="CheY-like_superfamily"/>
</dbReference>
<dbReference type="SUPFAM" id="SSF52172">
    <property type="entry name" value="CheY-like"/>
    <property type="match status" value="1"/>
</dbReference>
<dbReference type="InterPro" id="IPR004358">
    <property type="entry name" value="Sig_transdc_His_kin-like_C"/>
</dbReference>
<dbReference type="SMART" id="SM00448">
    <property type="entry name" value="REC"/>
    <property type="match status" value="1"/>
</dbReference>
<dbReference type="Pfam" id="PF00072">
    <property type="entry name" value="Response_reg"/>
    <property type="match status" value="1"/>
</dbReference>
<dbReference type="PRINTS" id="PR00344">
    <property type="entry name" value="BCTRLSENSOR"/>
</dbReference>
<gene>
    <name evidence="9" type="ORF">Cflav_PD2053</name>
</gene>
<dbReference type="SMART" id="SM00387">
    <property type="entry name" value="HATPase_c"/>
    <property type="match status" value="1"/>
</dbReference>
<dbReference type="SUPFAM" id="SSF55874">
    <property type="entry name" value="ATPase domain of HSP90 chaperone/DNA topoisomerase II/histidine kinase"/>
    <property type="match status" value="1"/>
</dbReference>
<dbReference type="CDD" id="cd00082">
    <property type="entry name" value="HisKA"/>
    <property type="match status" value="1"/>
</dbReference>
<evidence type="ECO:0000313" key="9">
    <source>
        <dbReference type="EMBL" id="EEF59004.1"/>
    </source>
</evidence>
<dbReference type="InterPro" id="IPR036097">
    <property type="entry name" value="HisK_dim/P_sf"/>
</dbReference>
<dbReference type="RefSeq" id="WP_007417001.1">
    <property type="nucleotide sequence ID" value="NZ_ABOX02000034.1"/>
</dbReference>
<comment type="catalytic activity">
    <reaction evidence="1">
        <text>ATP + protein L-histidine = ADP + protein N-phospho-L-histidine.</text>
        <dbReference type="EC" id="2.7.13.3"/>
    </reaction>
</comment>
<dbReference type="InterPro" id="IPR003018">
    <property type="entry name" value="GAF"/>
</dbReference>
<dbReference type="STRING" id="320771.Cflav_PD2053"/>
<dbReference type="SMART" id="SM00388">
    <property type="entry name" value="HisKA"/>
    <property type="match status" value="1"/>
</dbReference>
<comment type="caution">
    <text evidence="9">The sequence shown here is derived from an EMBL/GenBank/DDBJ whole genome shotgun (WGS) entry which is preliminary data.</text>
</comment>
<evidence type="ECO:0000259" key="7">
    <source>
        <dbReference type="PROSITE" id="PS50109"/>
    </source>
</evidence>
<name>B9XMG2_PEDPL</name>
<dbReference type="GO" id="GO:0030295">
    <property type="term" value="F:protein kinase activator activity"/>
    <property type="evidence" value="ECO:0007669"/>
    <property type="project" value="TreeGrafter"/>
</dbReference>
<dbReference type="Pfam" id="PF02518">
    <property type="entry name" value="HATPase_c"/>
    <property type="match status" value="1"/>
</dbReference>